<keyword evidence="3" id="KW-1185">Reference proteome</keyword>
<dbReference type="AlphaFoldDB" id="A0A1X9NGD5"/>
<dbReference type="Proteomes" id="UP000193450">
    <property type="component" value="Chromosome"/>
</dbReference>
<dbReference type="PROSITE" id="PS51257">
    <property type="entry name" value="PROKAR_LIPOPROTEIN"/>
    <property type="match status" value="1"/>
</dbReference>
<organism evidence="2 3">
    <name type="scientific">Oceanicoccus sagamiensis</name>
    <dbReference type="NCBI Taxonomy" id="716816"/>
    <lineage>
        <taxon>Bacteria</taxon>
        <taxon>Pseudomonadati</taxon>
        <taxon>Pseudomonadota</taxon>
        <taxon>Gammaproteobacteria</taxon>
        <taxon>Cellvibrionales</taxon>
        <taxon>Spongiibacteraceae</taxon>
        <taxon>Oceanicoccus</taxon>
    </lineage>
</organism>
<reference evidence="2 3" key="1">
    <citation type="submission" date="2016-11" db="EMBL/GenBank/DDBJ databases">
        <title>Trade-off between light-utilization and light-protection in marine flavobacteria.</title>
        <authorList>
            <person name="Kumagai Y."/>
        </authorList>
    </citation>
    <scope>NUCLEOTIDE SEQUENCE [LARGE SCALE GENOMIC DNA]</scope>
    <source>
        <strain evidence="2 3">NBRC 107125</strain>
    </source>
</reference>
<feature type="domain" description="DUF4136" evidence="1">
    <location>
        <begin position="22"/>
        <end position="175"/>
    </location>
</feature>
<evidence type="ECO:0000313" key="2">
    <source>
        <dbReference type="EMBL" id="ARN74915.1"/>
    </source>
</evidence>
<protein>
    <recommendedName>
        <fullName evidence="1">DUF4136 domain-containing protein</fullName>
    </recommendedName>
</protein>
<proteinExistence type="predicted"/>
<dbReference type="Pfam" id="PF13590">
    <property type="entry name" value="DUF4136"/>
    <property type="match status" value="1"/>
</dbReference>
<sequence length="187" mass="20878">MKHQLAIVITTLLLTACIGSKVVVKPDSTFDAANYQRFAWMHEAITNDGRNSAYYNLDRSIRKGISAELVKKGYQQVAKEQAEFLLDYSFFQSVSPDRGGIISPRDESNAAWDNGSDINGTSLHNHYIPAEIQRGNLSLSISDAKQGHEVWQVTMTKVIENQMEDEAAVKKSVRGLIPKLLRELPAK</sequence>
<accession>A0A1X9NGD5</accession>
<dbReference type="InterPro" id="IPR025411">
    <property type="entry name" value="DUF4136"/>
</dbReference>
<dbReference type="KEGG" id="osg:BST96_12795"/>
<gene>
    <name evidence="2" type="ORF">BST96_12795</name>
</gene>
<name>A0A1X9NGD5_9GAMM</name>
<dbReference type="RefSeq" id="WP_169713986.1">
    <property type="nucleotide sequence ID" value="NZ_CP019343.1"/>
</dbReference>
<evidence type="ECO:0000259" key="1">
    <source>
        <dbReference type="Pfam" id="PF13590"/>
    </source>
</evidence>
<evidence type="ECO:0000313" key="3">
    <source>
        <dbReference type="Proteomes" id="UP000193450"/>
    </source>
</evidence>
<dbReference type="EMBL" id="CP019343">
    <property type="protein sequence ID" value="ARN74915.1"/>
    <property type="molecule type" value="Genomic_DNA"/>
</dbReference>
<dbReference type="Gene3D" id="3.30.160.670">
    <property type="match status" value="1"/>
</dbReference>